<dbReference type="CDD" id="cd18186">
    <property type="entry name" value="BTB_POZ_ZBTB_KLHL-like"/>
    <property type="match status" value="1"/>
</dbReference>
<name>A0AAU9SV04_THLAR</name>
<dbReference type="InterPro" id="IPR044784">
    <property type="entry name" value="At1g01640-like"/>
</dbReference>
<comment type="function">
    <text evidence="1">May act as a substrate-specific adapter of an E3 ubiquitin-protein ligase complex (CUL3-RBX1-BTB) which mediates the ubiquitination and subsequent proteasomal degradation of target proteins.</text>
</comment>
<feature type="domain" description="BTB" evidence="3">
    <location>
        <begin position="25"/>
        <end position="98"/>
    </location>
</feature>
<dbReference type="Pfam" id="PF00651">
    <property type="entry name" value="BTB"/>
    <property type="match status" value="1"/>
</dbReference>
<dbReference type="InterPro" id="IPR011333">
    <property type="entry name" value="SKP1/BTB/POZ_sf"/>
</dbReference>
<sequence>MGTQTTPNKELFLSGCLSVLKEQKADVRLKPCDSRKKAAISAHKLILSARSEVFKKMFESDQCKASSRLETITLSELRHEELEAFVEFIYSDGSILSEKAKQHVRSLYRAADKYEIPHLRGLCRNELIATLDSSDALRVLTLAEIPLDQALSDAALKVIKINKSMISTSTEFEGFVFDHPNLTVQIVKAISAKCLRCPLPCCYCSYH</sequence>
<dbReference type="Proteomes" id="UP000836841">
    <property type="component" value="Chromosome 6"/>
</dbReference>
<dbReference type="EMBL" id="OU466862">
    <property type="protein sequence ID" value="CAH2071537.1"/>
    <property type="molecule type" value="Genomic_DNA"/>
</dbReference>
<comment type="pathway">
    <text evidence="2">Protein modification; protein ubiquitination.</text>
</comment>
<dbReference type="SUPFAM" id="SSF54695">
    <property type="entry name" value="POZ domain"/>
    <property type="match status" value="1"/>
</dbReference>
<evidence type="ECO:0000256" key="2">
    <source>
        <dbReference type="ARBA" id="ARBA00004906"/>
    </source>
</evidence>
<dbReference type="PANTHER" id="PTHR47274:SF7">
    <property type="entry name" value="(RAPE) HYPOTHETICAL PROTEIN"/>
    <property type="match status" value="1"/>
</dbReference>
<protein>
    <recommendedName>
        <fullName evidence="3">BTB domain-containing protein</fullName>
    </recommendedName>
</protein>
<gene>
    <name evidence="4" type="ORF">TAV2_LOCUS19311</name>
</gene>
<dbReference type="InterPro" id="IPR000210">
    <property type="entry name" value="BTB/POZ_dom"/>
</dbReference>
<evidence type="ECO:0000313" key="5">
    <source>
        <dbReference type="Proteomes" id="UP000836841"/>
    </source>
</evidence>
<organism evidence="4 5">
    <name type="scientific">Thlaspi arvense</name>
    <name type="common">Field penny-cress</name>
    <dbReference type="NCBI Taxonomy" id="13288"/>
    <lineage>
        <taxon>Eukaryota</taxon>
        <taxon>Viridiplantae</taxon>
        <taxon>Streptophyta</taxon>
        <taxon>Embryophyta</taxon>
        <taxon>Tracheophyta</taxon>
        <taxon>Spermatophyta</taxon>
        <taxon>Magnoliopsida</taxon>
        <taxon>eudicotyledons</taxon>
        <taxon>Gunneridae</taxon>
        <taxon>Pentapetalae</taxon>
        <taxon>rosids</taxon>
        <taxon>malvids</taxon>
        <taxon>Brassicales</taxon>
        <taxon>Brassicaceae</taxon>
        <taxon>Thlaspideae</taxon>
        <taxon>Thlaspi</taxon>
    </lineage>
</organism>
<evidence type="ECO:0000313" key="4">
    <source>
        <dbReference type="EMBL" id="CAH2071537.1"/>
    </source>
</evidence>
<dbReference type="PROSITE" id="PS50097">
    <property type="entry name" value="BTB"/>
    <property type="match status" value="1"/>
</dbReference>
<accession>A0AAU9SV04</accession>
<dbReference type="SMART" id="SM00225">
    <property type="entry name" value="BTB"/>
    <property type="match status" value="1"/>
</dbReference>
<dbReference type="PANTHER" id="PTHR47274">
    <property type="entry name" value="BTB/POZ DOMAIN CONTAINING PROTEIN, EXPRESSED-RELATED"/>
    <property type="match status" value="1"/>
</dbReference>
<keyword evidence="5" id="KW-1185">Reference proteome</keyword>
<dbReference type="Gene3D" id="3.30.710.10">
    <property type="entry name" value="Potassium Channel Kv1.1, Chain A"/>
    <property type="match status" value="1"/>
</dbReference>
<reference evidence="4 5" key="1">
    <citation type="submission" date="2022-03" db="EMBL/GenBank/DDBJ databases">
        <authorList>
            <person name="Nunn A."/>
            <person name="Chopra R."/>
            <person name="Nunn A."/>
            <person name="Contreras Garrido A."/>
        </authorList>
    </citation>
    <scope>NUCLEOTIDE SEQUENCE [LARGE SCALE GENOMIC DNA]</scope>
</reference>
<evidence type="ECO:0000259" key="3">
    <source>
        <dbReference type="PROSITE" id="PS50097"/>
    </source>
</evidence>
<dbReference type="AlphaFoldDB" id="A0AAU9SV04"/>
<proteinExistence type="predicted"/>
<evidence type="ECO:0000256" key="1">
    <source>
        <dbReference type="ARBA" id="ARBA00002668"/>
    </source>
</evidence>